<reference evidence="2 3" key="1">
    <citation type="submission" date="2019-12" db="EMBL/GenBank/DDBJ databases">
        <title>Comparative genomics gives insights into the taxonomy of the Azoarcus-Aromatoleum group and reveals separate origins of nif in the plant-associated Azoarcus and non-plant-associated Aromatoleum sub-groups.</title>
        <authorList>
            <person name="Lafos M."/>
            <person name="Maluk M."/>
            <person name="Batista M."/>
            <person name="Junghare M."/>
            <person name="Carmona M."/>
            <person name="Faoro H."/>
            <person name="Cruz L.M."/>
            <person name="Battistoni F."/>
            <person name="De Souza E."/>
            <person name="Pedrosa F."/>
            <person name="Chen W.-M."/>
            <person name="Poole P.S."/>
            <person name="Dixon R.A."/>
            <person name="James E.K."/>
        </authorList>
    </citation>
    <scope>NUCLEOTIDE SEQUENCE [LARGE SCALE GENOMIC DNA]</scope>
    <source>
        <strain evidence="2 3">ToN1</strain>
    </source>
</reference>
<name>A0ABX1MUI7_9RHOO</name>
<feature type="region of interest" description="Disordered" evidence="1">
    <location>
        <begin position="21"/>
        <end position="41"/>
    </location>
</feature>
<organism evidence="2 3">
    <name type="scientific">Aromatoleum petrolei</name>
    <dbReference type="NCBI Taxonomy" id="76116"/>
    <lineage>
        <taxon>Bacteria</taxon>
        <taxon>Pseudomonadati</taxon>
        <taxon>Pseudomonadota</taxon>
        <taxon>Betaproteobacteria</taxon>
        <taxon>Rhodocyclales</taxon>
        <taxon>Rhodocyclaceae</taxon>
        <taxon>Aromatoleum</taxon>
    </lineage>
</organism>
<evidence type="ECO:0000256" key="1">
    <source>
        <dbReference type="SAM" id="MobiDB-lite"/>
    </source>
</evidence>
<accession>A0ABX1MUI7</accession>
<dbReference type="EMBL" id="WTVR01000016">
    <property type="protein sequence ID" value="NMF88767.1"/>
    <property type="molecule type" value="Genomic_DNA"/>
</dbReference>
<protein>
    <recommendedName>
        <fullName evidence="4">Preprotein translocase subunit YajC</fullName>
    </recommendedName>
</protein>
<sequence length="84" mass="9518">MRNLLLLVLALVGIWWVRRALNRPGDGDTPAGKQTGERRKGVPERMVACGYCGVHVPESEGVRDGERFFCCEEHRRLGTQRQEP</sequence>
<evidence type="ECO:0000313" key="3">
    <source>
        <dbReference type="Proteomes" id="UP000652074"/>
    </source>
</evidence>
<proteinExistence type="predicted"/>
<comment type="caution">
    <text evidence="2">The sequence shown here is derived from an EMBL/GenBank/DDBJ whole genome shotgun (WGS) entry which is preliminary data.</text>
</comment>
<gene>
    <name evidence="2" type="ORF">GPA26_09800</name>
</gene>
<evidence type="ECO:0008006" key="4">
    <source>
        <dbReference type="Google" id="ProtNLM"/>
    </source>
</evidence>
<dbReference type="Proteomes" id="UP000652074">
    <property type="component" value="Unassembled WGS sequence"/>
</dbReference>
<keyword evidence="3" id="KW-1185">Reference proteome</keyword>
<evidence type="ECO:0000313" key="2">
    <source>
        <dbReference type="EMBL" id="NMF88767.1"/>
    </source>
</evidence>
<dbReference type="RefSeq" id="WP_169206175.1">
    <property type="nucleotide sequence ID" value="NZ_CP059560.1"/>
</dbReference>
<dbReference type="InterPro" id="IPR049708">
    <property type="entry name" value="PP0621-like"/>
</dbReference>
<dbReference type="NCBIfam" id="NF041023">
    <property type="entry name" value="PP0621_fam"/>
    <property type="match status" value="1"/>
</dbReference>